<dbReference type="CDD" id="cd05288">
    <property type="entry name" value="PGDH"/>
    <property type="match status" value="1"/>
</dbReference>
<accession>A0A421B182</accession>
<dbReference type="PROSITE" id="PS01162">
    <property type="entry name" value="QOR_ZETA_CRYSTAL"/>
    <property type="match status" value="1"/>
</dbReference>
<reference evidence="2 3" key="1">
    <citation type="submission" date="2018-10" db="EMBL/GenBank/DDBJ databases">
        <title>Genomic Encyclopedia of Archaeal and Bacterial Type Strains, Phase II (KMG-II): from individual species to whole genera.</title>
        <authorList>
            <person name="Goeker M."/>
        </authorList>
    </citation>
    <scope>NUCLEOTIDE SEQUENCE [LARGE SCALE GENOMIC DNA]</scope>
    <source>
        <strain evidence="2 3">DSM 45657</strain>
    </source>
</reference>
<name>A0A421B182_9PSEU</name>
<dbReference type="InterPro" id="IPR036291">
    <property type="entry name" value="NAD(P)-bd_dom_sf"/>
</dbReference>
<dbReference type="Proteomes" id="UP000282454">
    <property type="component" value="Unassembled WGS sequence"/>
</dbReference>
<dbReference type="SUPFAM" id="SSF51735">
    <property type="entry name" value="NAD(P)-binding Rossmann-fold domains"/>
    <property type="match status" value="1"/>
</dbReference>
<keyword evidence="3" id="KW-1185">Reference proteome</keyword>
<dbReference type="Gene3D" id="3.40.50.720">
    <property type="entry name" value="NAD(P)-binding Rossmann-like Domain"/>
    <property type="match status" value="1"/>
</dbReference>
<evidence type="ECO:0000313" key="3">
    <source>
        <dbReference type="Proteomes" id="UP000282454"/>
    </source>
</evidence>
<dbReference type="OrthoDB" id="9805663at2"/>
<dbReference type="InterPro" id="IPR020843">
    <property type="entry name" value="ER"/>
</dbReference>
<dbReference type="PANTHER" id="PTHR43677:SF3">
    <property type="entry name" value="PROSTAGLANDIN REDUCTASE 3"/>
    <property type="match status" value="1"/>
</dbReference>
<dbReference type="Pfam" id="PF16884">
    <property type="entry name" value="ADH_N_2"/>
    <property type="match status" value="1"/>
</dbReference>
<dbReference type="Gene3D" id="3.90.180.10">
    <property type="entry name" value="Medium-chain alcohol dehydrogenases, catalytic domain"/>
    <property type="match status" value="1"/>
</dbReference>
<dbReference type="SUPFAM" id="SSF50129">
    <property type="entry name" value="GroES-like"/>
    <property type="match status" value="1"/>
</dbReference>
<dbReference type="InterPro" id="IPR051397">
    <property type="entry name" value="Zn-ADH-like_protein"/>
</dbReference>
<dbReference type="GO" id="GO:0016491">
    <property type="term" value="F:oxidoreductase activity"/>
    <property type="evidence" value="ECO:0007669"/>
    <property type="project" value="InterPro"/>
</dbReference>
<comment type="caution">
    <text evidence="2">The sequence shown here is derived from an EMBL/GenBank/DDBJ whole genome shotgun (WGS) entry which is preliminary data.</text>
</comment>
<dbReference type="InterPro" id="IPR002364">
    <property type="entry name" value="Quin_OxRdtase/zeta-crystal_CS"/>
</dbReference>
<organism evidence="2 3">
    <name type="scientific">Actinokineospora cianjurensis</name>
    <dbReference type="NCBI Taxonomy" id="585224"/>
    <lineage>
        <taxon>Bacteria</taxon>
        <taxon>Bacillati</taxon>
        <taxon>Actinomycetota</taxon>
        <taxon>Actinomycetes</taxon>
        <taxon>Pseudonocardiales</taxon>
        <taxon>Pseudonocardiaceae</taxon>
        <taxon>Actinokineospora</taxon>
    </lineage>
</organism>
<protein>
    <submittedName>
        <fullName evidence="2">2-alkenal reductase</fullName>
    </submittedName>
</protein>
<feature type="domain" description="Enoyl reductase (ER)" evidence="1">
    <location>
        <begin position="20"/>
        <end position="328"/>
    </location>
</feature>
<dbReference type="Pfam" id="PF00107">
    <property type="entry name" value="ADH_zinc_N"/>
    <property type="match status" value="1"/>
</dbReference>
<evidence type="ECO:0000313" key="2">
    <source>
        <dbReference type="EMBL" id="RLK58036.1"/>
    </source>
</evidence>
<dbReference type="EMBL" id="RCDD01000003">
    <property type="protein sequence ID" value="RLK58036.1"/>
    <property type="molecule type" value="Genomic_DNA"/>
</dbReference>
<dbReference type="AlphaFoldDB" id="A0A421B182"/>
<dbReference type="InterPro" id="IPR013149">
    <property type="entry name" value="ADH-like_C"/>
</dbReference>
<gene>
    <name evidence="2" type="ORF">CLV68_4128</name>
</gene>
<sequence>MGERWAVVGRVVRLVAVPEGLPRPEDFEVVEVAVGEPGPGEVLVRNRYFQVSARLRTLFAGGVEGAPLPPVWVGEVPPSITVGEVVAVGDGAGRRVGELVSHWAGWREEVVVPAAGVTPLGDALPDPVAHLGSAWTAYAALTRFAKLRAGETVLVTAGGGGVGSIAGQLARVLGAGRVVATARTREKARRVVDELGFDAAFVVGAEPVEAADVIIDNVGGAHLRAVLDVARPGARVAMVGALAGQVDGSGTEAPVEIDSFGLILRGISLHGVTTRPDQHERDEWLVRFGGWLRSGALTFPHVRVPGIDAAPRALQEVFEGRHLGTVVVEL</sequence>
<evidence type="ECO:0000259" key="1">
    <source>
        <dbReference type="SMART" id="SM00829"/>
    </source>
</evidence>
<dbReference type="SMART" id="SM00829">
    <property type="entry name" value="PKS_ER"/>
    <property type="match status" value="1"/>
</dbReference>
<dbReference type="PANTHER" id="PTHR43677">
    <property type="entry name" value="SHORT-CHAIN DEHYDROGENASE/REDUCTASE"/>
    <property type="match status" value="1"/>
</dbReference>
<dbReference type="GO" id="GO:0008270">
    <property type="term" value="F:zinc ion binding"/>
    <property type="evidence" value="ECO:0007669"/>
    <property type="project" value="InterPro"/>
</dbReference>
<dbReference type="InterPro" id="IPR041694">
    <property type="entry name" value="ADH_N_2"/>
</dbReference>
<proteinExistence type="predicted"/>
<dbReference type="InterPro" id="IPR011032">
    <property type="entry name" value="GroES-like_sf"/>
</dbReference>